<dbReference type="GO" id="GO:0015658">
    <property type="term" value="F:branched-chain amino acid transmembrane transporter activity"/>
    <property type="evidence" value="ECO:0007669"/>
    <property type="project" value="TreeGrafter"/>
</dbReference>
<organism evidence="7 8">
    <name type="scientific">Paracoccus alkanivorans</name>
    <dbReference type="NCBI Taxonomy" id="2116655"/>
    <lineage>
        <taxon>Bacteria</taxon>
        <taxon>Pseudomonadati</taxon>
        <taxon>Pseudomonadota</taxon>
        <taxon>Alphaproteobacteria</taxon>
        <taxon>Rhodobacterales</taxon>
        <taxon>Paracoccaceae</taxon>
        <taxon>Paracoccus</taxon>
    </lineage>
</organism>
<evidence type="ECO:0000313" key="8">
    <source>
        <dbReference type="Proteomes" id="UP000273516"/>
    </source>
</evidence>
<evidence type="ECO:0000256" key="2">
    <source>
        <dbReference type="ARBA" id="ARBA00022448"/>
    </source>
</evidence>
<dbReference type="EMBL" id="QOKZ01000003">
    <property type="protein sequence ID" value="RMC35637.1"/>
    <property type="molecule type" value="Genomic_DNA"/>
</dbReference>
<dbReference type="AlphaFoldDB" id="A0A3M0MWD3"/>
<name>A0A3M0MWD3_9RHOB</name>
<reference evidence="7 8" key="1">
    <citation type="submission" date="2018-07" db="EMBL/GenBank/DDBJ databases">
        <authorList>
            <person name="Zhang Y."/>
            <person name="Wang L."/>
            <person name="Ma S."/>
        </authorList>
    </citation>
    <scope>NUCLEOTIDE SEQUENCE [LARGE SCALE GENOMIC DNA]</scope>
    <source>
        <strain evidence="7 8">4-2</strain>
    </source>
</reference>
<keyword evidence="3" id="KW-0547">Nucleotide-binding</keyword>
<dbReference type="Proteomes" id="UP000273516">
    <property type="component" value="Unassembled WGS sequence"/>
</dbReference>
<evidence type="ECO:0000256" key="1">
    <source>
        <dbReference type="ARBA" id="ARBA00005417"/>
    </source>
</evidence>
<dbReference type="PANTHER" id="PTHR43820:SF4">
    <property type="entry name" value="HIGH-AFFINITY BRANCHED-CHAIN AMINO ACID TRANSPORT ATP-BINDING PROTEIN LIVF"/>
    <property type="match status" value="1"/>
</dbReference>
<dbReference type="OrthoDB" id="9806149at2"/>
<evidence type="ECO:0000256" key="4">
    <source>
        <dbReference type="ARBA" id="ARBA00022840"/>
    </source>
</evidence>
<accession>A0A3M0MWD3</accession>
<keyword evidence="5" id="KW-0029">Amino-acid transport</keyword>
<dbReference type="SUPFAM" id="SSF52540">
    <property type="entry name" value="P-loop containing nucleoside triphosphate hydrolases"/>
    <property type="match status" value="1"/>
</dbReference>
<dbReference type="GO" id="GO:0016887">
    <property type="term" value="F:ATP hydrolysis activity"/>
    <property type="evidence" value="ECO:0007669"/>
    <property type="project" value="InterPro"/>
</dbReference>
<feature type="domain" description="ABC transporter" evidence="6">
    <location>
        <begin position="2"/>
        <end position="234"/>
    </location>
</feature>
<evidence type="ECO:0000256" key="3">
    <source>
        <dbReference type="ARBA" id="ARBA00022741"/>
    </source>
</evidence>
<comment type="similarity">
    <text evidence="1">Belongs to the ABC transporter superfamily.</text>
</comment>
<dbReference type="RefSeq" id="WP_122112259.1">
    <property type="nucleotide sequence ID" value="NZ_QOKZ01000003.1"/>
</dbReference>
<proteinExistence type="inferred from homology"/>
<dbReference type="PANTHER" id="PTHR43820">
    <property type="entry name" value="HIGH-AFFINITY BRANCHED-CHAIN AMINO ACID TRANSPORT ATP-BINDING PROTEIN LIVF"/>
    <property type="match status" value="1"/>
</dbReference>
<dbReference type="Pfam" id="PF00005">
    <property type="entry name" value="ABC_tran"/>
    <property type="match status" value="1"/>
</dbReference>
<dbReference type="InterPro" id="IPR003439">
    <property type="entry name" value="ABC_transporter-like_ATP-bd"/>
</dbReference>
<gene>
    <name evidence="7" type="ORF">C9E81_10480</name>
</gene>
<dbReference type="Gene3D" id="3.40.50.300">
    <property type="entry name" value="P-loop containing nucleotide triphosphate hydrolases"/>
    <property type="match status" value="1"/>
</dbReference>
<evidence type="ECO:0000256" key="5">
    <source>
        <dbReference type="ARBA" id="ARBA00022970"/>
    </source>
</evidence>
<dbReference type="CDD" id="cd03224">
    <property type="entry name" value="ABC_TM1139_LivF_branched"/>
    <property type="match status" value="1"/>
</dbReference>
<dbReference type="InterPro" id="IPR003593">
    <property type="entry name" value="AAA+_ATPase"/>
</dbReference>
<dbReference type="InterPro" id="IPR017871">
    <property type="entry name" value="ABC_transporter-like_CS"/>
</dbReference>
<dbReference type="PROSITE" id="PS50893">
    <property type="entry name" value="ABC_TRANSPORTER_2"/>
    <property type="match status" value="1"/>
</dbReference>
<evidence type="ECO:0000313" key="7">
    <source>
        <dbReference type="EMBL" id="RMC35637.1"/>
    </source>
</evidence>
<keyword evidence="4 7" id="KW-0067">ATP-binding</keyword>
<dbReference type="InterPro" id="IPR027417">
    <property type="entry name" value="P-loop_NTPase"/>
</dbReference>
<dbReference type="GO" id="GO:0015807">
    <property type="term" value="P:L-amino acid transport"/>
    <property type="evidence" value="ECO:0007669"/>
    <property type="project" value="TreeGrafter"/>
</dbReference>
<evidence type="ECO:0000259" key="6">
    <source>
        <dbReference type="PROSITE" id="PS50893"/>
    </source>
</evidence>
<dbReference type="InterPro" id="IPR052156">
    <property type="entry name" value="BCAA_Transport_ATP-bd_LivF"/>
</dbReference>
<keyword evidence="2" id="KW-0813">Transport</keyword>
<protein>
    <submittedName>
        <fullName evidence="7">ABC transporter ATP-binding protein</fullName>
    </submittedName>
</protein>
<comment type="caution">
    <text evidence="7">The sequence shown here is derived from an EMBL/GenBank/DDBJ whole genome shotgun (WGS) entry which is preliminary data.</text>
</comment>
<dbReference type="SMART" id="SM00382">
    <property type="entry name" value="AAA"/>
    <property type="match status" value="1"/>
</dbReference>
<dbReference type="GO" id="GO:0005524">
    <property type="term" value="F:ATP binding"/>
    <property type="evidence" value="ECO:0007669"/>
    <property type="project" value="UniProtKB-KW"/>
</dbReference>
<keyword evidence="8" id="KW-1185">Reference proteome</keyword>
<dbReference type="PROSITE" id="PS00211">
    <property type="entry name" value="ABC_TRANSPORTER_1"/>
    <property type="match status" value="1"/>
</dbReference>
<sequence length="234" mass="25368">MLEVEHIDAGYGSTVILQDVSLRVDTGEVVTIVGANGAGKTTTLRCIAGLLQPRSGRIRLDGQDITELAAHDIVDLGITLIPEGRQLFPDMTVRENLMMGAYRREARACQSQSLSEVLDLFPRLAERLDQPAVSLSGGEQQMVAIARGMMARPKILMFDEPSLGLAPIIVSQVFEVIEQVAASGTTVLIVEQNVFHTLKVADRGYVLENGRMTLEDSAAALLADDHVRQAYLGI</sequence>